<dbReference type="RefSeq" id="WP_042279821.1">
    <property type="nucleotide sequence ID" value="NZ_BBML01000008.1"/>
</dbReference>
<evidence type="ECO:0000313" key="13">
    <source>
        <dbReference type="EMBL" id="GAK97916.1"/>
    </source>
</evidence>
<evidence type="ECO:0000256" key="6">
    <source>
        <dbReference type="ARBA" id="ARBA00023136"/>
    </source>
</evidence>
<dbReference type="STRING" id="319236.BST91_01270"/>
<evidence type="ECO:0000256" key="1">
    <source>
        <dbReference type="ARBA" id="ARBA00004571"/>
    </source>
</evidence>
<proteinExistence type="inferred from homology"/>
<sequence>MKQILFILLLFSVLKSIAQVNQAQVQPLDTVALKVTRIDKNPDQVTASFSRVRFRESALNQQQLSLQEYLNQLNGVFSLNANNYAQDLRISIRGFGARSAFGIRGIKLVVDGIPETTPDGQGQIDNLPLGIIDNIAVLRGSSSALYGNASGGVISVNTIDDFKKDFVEIGLTAGSYNMLQSQVTAGFKTEASRYVIHANQITTDGYRDQSGFENYLFNYRSFHDLSKNTQLNFQLNYANSPEAEDPGSLNAEAISTDRRQARDRNLLFETQEAVQQVKLGTSLEHQRGNWNFNGYGFYSYRDFEARLPFEFGGAIDLNRNYFGVGVNTTRVSKKEHLSFKQQLGIDYGYQNDARRRFENLEGERGTVTLDQNERFSGLGFFYLQDYEWKKWTVNAGVRYDINVLSVSDEFESDGINNDDITINQFSLNAGAAYKLNDKNQLYATVSNSYETPVLSELSANPEDDGGFNQNLEAQQALNFEIGYRGKYEKLNLNSTLFYTFTTDDIVPFELQDFPDRTFFRNAGSSERLGTEIAAQYRFNPTWSAGLTYNFSYFTYQDYELPNGDFSGNNLPAIPRHLAQLMITYTKNSFNITMSAQYRDQMFTNDANSTVEPEVIIGQLRGSYKFQLSGVSLTPFAGINNLFDQKYNDNIRINAFGGRYFEPAPGFNTYAGLRVRF</sequence>
<evidence type="ECO:0000256" key="4">
    <source>
        <dbReference type="ARBA" id="ARBA00022692"/>
    </source>
</evidence>
<dbReference type="Pfam" id="PF00593">
    <property type="entry name" value="TonB_dep_Rec_b-barrel"/>
    <property type="match status" value="1"/>
</dbReference>
<dbReference type="Gene3D" id="2.40.170.20">
    <property type="entry name" value="TonB-dependent receptor, beta-barrel domain"/>
    <property type="match status" value="1"/>
</dbReference>
<dbReference type="InterPro" id="IPR012910">
    <property type="entry name" value="Plug_dom"/>
</dbReference>
<keyword evidence="14" id="KW-1185">Reference proteome</keyword>
<keyword evidence="6 8" id="KW-0472">Membrane</keyword>
<evidence type="ECO:0000256" key="5">
    <source>
        <dbReference type="ARBA" id="ARBA00023077"/>
    </source>
</evidence>
<evidence type="ECO:0000256" key="10">
    <source>
        <dbReference type="SAM" id="SignalP"/>
    </source>
</evidence>
<keyword evidence="3 8" id="KW-1134">Transmembrane beta strand</keyword>
<dbReference type="InterPro" id="IPR000531">
    <property type="entry name" value="Beta-barrel_TonB"/>
</dbReference>
<dbReference type="eggNOG" id="COG4772">
    <property type="taxonomic scope" value="Bacteria"/>
</dbReference>
<dbReference type="GO" id="GO:0044718">
    <property type="term" value="P:siderophore transmembrane transport"/>
    <property type="evidence" value="ECO:0007669"/>
    <property type="project" value="TreeGrafter"/>
</dbReference>
<keyword evidence="13" id="KW-0675">Receptor</keyword>
<protein>
    <submittedName>
        <fullName evidence="13">TonB-dependent receptor</fullName>
    </submittedName>
</protein>
<reference evidence="13" key="1">
    <citation type="journal article" date="2014" name="Genome Announc.">
        <title>Draft Genome Sequences of Marine Flavobacterium Nonlabens Strains NR17, NR24, NR27, NR32, NR33, and Ara13.</title>
        <authorList>
            <person name="Nakanishi M."/>
            <person name="Meirelles P."/>
            <person name="Suzuki R."/>
            <person name="Takatani N."/>
            <person name="Mino S."/>
            <person name="Suda W."/>
            <person name="Oshima K."/>
            <person name="Hattori M."/>
            <person name="Ohkuma M."/>
            <person name="Hosokawa M."/>
            <person name="Miyashita K."/>
            <person name="Thompson F.L."/>
            <person name="Niwa A."/>
            <person name="Sawabe T."/>
            <person name="Sawabe T."/>
        </authorList>
    </citation>
    <scope>NUCLEOTIDE SEQUENCE [LARGE SCALE GENOMIC DNA]</scope>
    <source>
        <strain evidence="13">JCM 19294</strain>
    </source>
</reference>
<evidence type="ECO:0000256" key="2">
    <source>
        <dbReference type="ARBA" id="ARBA00022448"/>
    </source>
</evidence>
<feature type="domain" description="TonB-dependent receptor plug" evidence="12">
    <location>
        <begin position="56"/>
        <end position="153"/>
    </location>
</feature>
<dbReference type="EMBL" id="BBML01000008">
    <property type="protein sequence ID" value="GAK97916.1"/>
    <property type="molecule type" value="Genomic_DNA"/>
</dbReference>
<feature type="signal peptide" evidence="10">
    <location>
        <begin position="1"/>
        <end position="18"/>
    </location>
</feature>
<dbReference type="Gene3D" id="2.170.130.10">
    <property type="entry name" value="TonB-dependent receptor, plug domain"/>
    <property type="match status" value="1"/>
</dbReference>
<evidence type="ECO:0000256" key="7">
    <source>
        <dbReference type="ARBA" id="ARBA00023237"/>
    </source>
</evidence>
<comment type="caution">
    <text evidence="13">The sequence shown here is derived from an EMBL/GenBank/DDBJ whole genome shotgun (WGS) entry which is preliminary data.</text>
</comment>
<dbReference type="GO" id="GO:0015344">
    <property type="term" value="F:siderophore uptake transmembrane transporter activity"/>
    <property type="evidence" value="ECO:0007669"/>
    <property type="project" value="TreeGrafter"/>
</dbReference>
<keyword evidence="7 8" id="KW-0998">Cell outer membrane</keyword>
<dbReference type="Pfam" id="PF07715">
    <property type="entry name" value="Plug"/>
    <property type="match status" value="1"/>
</dbReference>
<dbReference type="GO" id="GO:0009279">
    <property type="term" value="C:cell outer membrane"/>
    <property type="evidence" value="ECO:0007669"/>
    <property type="project" value="UniProtKB-SubCell"/>
</dbReference>
<dbReference type="PANTHER" id="PTHR30069">
    <property type="entry name" value="TONB-DEPENDENT OUTER MEMBRANE RECEPTOR"/>
    <property type="match status" value="1"/>
</dbReference>
<feature type="chain" id="PRO_5001861988" evidence="10">
    <location>
        <begin position="19"/>
        <end position="676"/>
    </location>
</feature>
<organism evidence="13 14">
    <name type="scientific">Nonlabens tegetincola</name>
    <dbReference type="NCBI Taxonomy" id="323273"/>
    <lineage>
        <taxon>Bacteria</taxon>
        <taxon>Pseudomonadati</taxon>
        <taxon>Bacteroidota</taxon>
        <taxon>Flavobacteriia</taxon>
        <taxon>Flavobacteriales</taxon>
        <taxon>Flavobacteriaceae</taxon>
        <taxon>Nonlabens</taxon>
    </lineage>
</organism>
<dbReference type="InterPro" id="IPR036942">
    <property type="entry name" value="Beta-barrel_TonB_sf"/>
</dbReference>
<keyword evidence="5 9" id="KW-0798">TonB box</keyword>
<evidence type="ECO:0000256" key="9">
    <source>
        <dbReference type="RuleBase" id="RU003357"/>
    </source>
</evidence>
<keyword evidence="4 8" id="KW-0812">Transmembrane</keyword>
<evidence type="ECO:0000259" key="12">
    <source>
        <dbReference type="Pfam" id="PF07715"/>
    </source>
</evidence>
<comment type="similarity">
    <text evidence="8 9">Belongs to the TonB-dependent receptor family.</text>
</comment>
<accession>A0A090QR21</accession>
<dbReference type="PROSITE" id="PS52016">
    <property type="entry name" value="TONB_DEPENDENT_REC_3"/>
    <property type="match status" value="1"/>
</dbReference>
<evidence type="ECO:0000256" key="3">
    <source>
        <dbReference type="ARBA" id="ARBA00022452"/>
    </source>
</evidence>
<comment type="subcellular location">
    <subcellularLocation>
        <location evidence="1 8">Cell outer membrane</location>
        <topology evidence="1 8">Multi-pass membrane protein</topology>
    </subcellularLocation>
</comment>
<keyword evidence="10" id="KW-0732">Signal</keyword>
<gene>
    <name evidence="13" type="ORF">JCM19294_1538</name>
</gene>
<keyword evidence="2 8" id="KW-0813">Transport</keyword>
<dbReference type="PANTHER" id="PTHR30069:SF28">
    <property type="entry name" value="TONB-DEPENDENT RECEPTOR YNCD-RELATED"/>
    <property type="match status" value="1"/>
</dbReference>
<dbReference type="InterPro" id="IPR037066">
    <property type="entry name" value="Plug_dom_sf"/>
</dbReference>
<evidence type="ECO:0000256" key="8">
    <source>
        <dbReference type="PROSITE-ProRule" id="PRU01360"/>
    </source>
</evidence>
<name>A0A090QR21_9FLAO</name>
<dbReference type="AlphaFoldDB" id="A0A090QR21"/>
<dbReference type="InterPro" id="IPR039426">
    <property type="entry name" value="TonB-dep_rcpt-like"/>
</dbReference>
<dbReference type="SUPFAM" id="SSF56935">
    <property type="entry name" value="Porins"/>
    <property type="match status" value="1"/>
</dbReference>
<dbReference type="Proteomes" id="UP000029221">
    <property type="component" value="Unassembled WGS sequence"/>
</dbReference>
<feature type="domain" description="TonB-dependent receptor-like beta-barrel" evidence="11">
    <location>
        <begin position="221"/>
        <end position="641"/>
    </location>
</feature>
<evidence type="ECO:0000259" key="11">
    <source>
        <dbReference type="Pfam" id="PF00593"/>
    </source>
</evidence>
<evidence type="ECO:0000313" key="14">
    <source>
        <dbReference type="Proteomes" id="UP000029221"/>
    </source>
</evidence>